<gene>
    <name evidence="2" type="ORF">JOH49_005417</name>
</gene>
<dbReference type="Proteomes" id="UP000673383">
    <property type="component" value="Unassembled WGS sequence"/>
</dbReference>
<dbReference type="RefSeq" id="WP_172647548.1">
    <property type="nucleotide sequence ID" value="NZ_JAFICZ010000001.1"/>
</dbReference>
<keyword evidence="1" id="KW-1133">Transmembrane helix</keyword>
<sequence>MDESMQNSFDKRGQDPQHNYQSFSIKLVALPLLVVVALIGMLVSHPAVVRWISDAAQAEFVGTDAVYTDPIPNIAQVAPTVRPGSKIRTVKVY</sequence>
<name>A0A8I1YBT7_BRAEL</name>
<dbReference type="AlphaFoldDB" id="A0A8I1YBT7"/>
<comment type="caution">
    <text evidence="2">The sequence shown here is derived from an EMBL/GenBank/DDBJ whole genome shotgun (WGS) entry which is preliminary data.</text>
</comment>
<evidence type="ECO:0000313" key="2">
    <source>
        <dbReference type="EMBL" id="MBP1295664.1"/>
    </source>
</evidence>
<reference evidence="2" key="1">
    <citation type="submission" date="2021-02" db="EMBL/GenBank/DDBJ databases">
        <title>Genomic Encyclopedia of Type Strains, Phase IV (KMG-V): Genome sequencing to study the core and pangenomes of soil and plant-associated prokaryotes.</title>
        <authorList>
            <person name="Whitman W."/>
        </authorList>
    </citation>
    <scope>NUCLEOTIDE SEQUENCE</scope>
    <source>
        <strain evidence="2">USDA 406</strain>
    </source>
</reference>
<evidence type="ECO:0000256" key="1">
    <source>
        <dbReference type="SAM" id="Phobius"/>
    </source>
</evidence>
<proteinExistence type="predicted"/>
<dbReference type="EMBL" id="JAFICZ010000001">
    <property type="protein sequence ID" value="MBP1295664.1"/>
    <property type="molecule type" value="Genomic_DNA"/>
</dbReference>
<accession>A0A8I1YBT7</accession>
<keyword evidence="1" id="KW-0472">Membrane</keyword>
<feature type="transmembrane region" description="Helical" evidence="1">
    <location>
        <begin position="20"/>
        <end position="43"/>
    </location>
</feature>
<evidence type="ECO:0000313" key="3">
    <source>
        <dbReference type="Proteomes" id="UP000673383"/>
    </source>
</evidence>
<keyword evidence="1" id="KW-0812">Transmembrane</keyword>
<organism evidence="2 3">
    <name type="scientific">Bradyrhizobium elkanii</name>
    <dbReference type="NCBI Taxonomy" id="29448"/>
    <lineage>
        <taxon>Bacteria</taxon>
        <taxon>Pseudomonadati</taxon>
        <taxon>Pseudomonadota</taxon>
        <taxon>Alphaproteobacteria</taxon>
        <taxon>Hyphomicrobiales</taxon>
        <taxon>Nitrobacteraceae</taxon>
        <taxon>Bradyrhizobium</taxon>
    </lineage>
</organism>
<protein>
    <submittedName>
        <fullName evidence="2">Uncharacterized protein</fullName>
    </submittedName>
</protein>